<reference evidence="1 2" key="1">
    <citation type="submission" date="2013-04" db="EMBL/GenBank/DDBJ databases">
        <authorList>
            <person name="Hannick L."/>
            <person name="Zafar N."/>
            <person name="Lorenzi H."/>
            <person name="Ali I.A."/>
            <person name="Petri W.P."/>
            <person name="Caler E."/>
        </authorList>
    </citation>
    <scope>NUCLEOTIDE SEQUENCE [LARGE SCALE GENOMIC DNA]</scope>
    <source>
        <strain evidence="1 2">HM-1:IMSS-A</strain>
    </source>
</reference>
<dbReference type="EMBL" id="KB824302">
    <property type="protein sequence ID" value="ENY61369.1"/>
    <property type="molecule type" value="Genomic_DNA"/>
</dbReference>
<evidence type="ECO:0000313" key="1">
    <source>
        <dbReference type="EMBL" id="ENY61369.1"/>
    </source>
</evidence>
<dbReference type="VEuPathDB" id="AmoebaDB:EHI7A_088310"/>
<sequence>MNVINMSLKCVMTGGIFDIIIEGQPQVIHIGKGQSGGKKYSLSVYG</sequence>
<name>N9TCW4_ENTH1</name>
<dbReference type="AlphaFoldDB" id="N9TCW4"/>
<gene>
    <name evidence="1" type="ORF">EHI7A_088310</name>
</gene>
<organism evidence="1 2">
    <name type="scientific">Entamoeba histolytica HM-1:IMSS-A</name>
    <dbReference type="NCBI Taxonomy" id="885318"/>
    <lineage>
        <taxon>Eukaryota</taxon>
        <taxon>Amoebozoa</taxon>
        <taxon>Evosea</taxon>
        <taxon>Archamoebae</taxon>
        <taxon>Mastigamoebida</taxon>
        <taxon>Entamoebidae</taxon>
        <taxon>Entamoeba</taxon>
    </lineage>
</organism>
<dbReference type="Proteomes" id="UP000013105">
    <property type="component" value="Unassembled WGS sequence"/>
</dbReference>
<protein>
    <submittedName>
        <fullName evidence="1">Uncharacterized protein</fullName>
    </submittedName>
</protein>
<evidence type="ECO:0000313" key="2">
    <source>
        <dbReference type="Proteomes" id="UP000013105"/>
    </source>
</evidence>
<proteinExistence type="predicted"/>
<accession>N9TCW4</accession>